<dbReference type="GO" id="GO:0005743">
    <property type="term" value="C:mitochondrial inner membrane"/>
    <property type="evidence" value="ECO:0007669"/>
    <property type="project" value="UniProtKB-SubCell"/>
</dbReference>
<keyword evidence="7 14" id="KW-0999">Mitochondrion inner membrane</keyword>
<evidence type="ECO:0000256" key="9">
    <source>
        <dbReference type="ARBA" id="ARBA00022989"/>
    </source>
</evidence>
<comment type="subunit">
    <text evidence="13">Complex I is composed of 45 different subunits. Interacts with CARD15, but not with CARD4. Interacts with STAT3, but not with STAT1, STAT2 and STAT5A. Interacts with OLFM4.</text>
</comment>
<keyword evidence="4 14" id="KW-0813">Transport</keyword>
<evidence type="ECO:0000256" key="8">
    <source>
        <dbReference type="ARBA" id="ARBA00022982"/>
    </source>
</evidence>
<evidence type="ECO:0000256" key="1">
    <source>
        <dbReference type="ARBA" id="ARBA00004298"/>
    </source>
</evidence>
<keyword evidence="10 14" id="KW-0496">Mitochondrion</keyword>
<keyword evidence="6" id="KW-0812">Transmembrane</keyword>
<accession>A0A9P0ABS4</accession>
<keyword evidence="8 14" id="KW-0249">Electron transport</keyword>
<evidence type="ECO:0000256" key="3">
    <source>
        <dbReference type="ARBA" id="ARBA00018192"/>
    </source>
</evidence>
<evidence type="ECO:0000256" key="6">
    <source>
        <dbReference type="ARBA" id="ARBA00022692"/>
    </source>
</evidence>
<evidence type="ECO:0000256" key="13">
    <source>
        <dbReference type="ARBA" id="ARBA00046797"/>
    </source>
</evidence>
<comment type="function">
    <text evidence="14">Complex I functions in the transfer of electrons from NADH to the respiratory chain. Accessory subunit of the mitochondrial membrane respiratory chain NADH dehydrogenase (Complex I), that is believed not to be involved in catalysis.</text>
</comment>
<keyword evidence="11" id="KW-0472">Membrane</keyword>
<evidence type="ECO:0000313" key="15">
    <source>
        <dbReference type="EMBL" id="CAH0390962.1"/>
    </source>
</evidence>
<protein>
    <recommendedName>
        <fullName evidence="3 14">NADH dehydrogenase [ubiquinone] 1 alpha subcomplex subunit 13</fullName>
    </recommendedName>
</protein>
<comment type="subcellular location">
    <subcellularLocation>
        <location evidence="1 14">Mitochondrion inner membrane</location>
        <topology evidence="1 14">Single-pass membrane protein</topology>
        <orientation evidence="1 14">Matrix side</orientation>
    </subcellularLocation>
</comment>
<keyword evidence="5 14" id="KW-0679">Respiratory chain</keyword>
<evidence type="ECO:0000256" key="5">
    <source>
        <dbReference type="ARBA" id="ARBA00022660"/>
    </source>
</evidence>
<gene>
    <name evidence="15" type="ORF">BEMITA_LOCUS9630</name>
</gene>
<dbReference type="Proteomes" id="UP001152759">
    <property type="component" value="Chromosome 5"/>
</dbReference>
<keyword evidence="9" id="KW-1133">Transmembrane helix</keyword>
<reference evidence="15" key="1">
    <citation type="submission" date="2021-12" db="EMBL/GenBank/DDBJ databases">
        <authorList>
            <person name="King R."/>
        </authorList>
    </citation>
    <scope>NUCLEOTIDE SEQUENCE</scope>
</reference>
<comment type="similarity">
    <text evidence="2 14">Belongs to the complex I NDUFA13 subunit family.</text>
</comment>
<dbReference type="Pfam" id="PF06212">
    <property type="entry name" value="GRIM-19"/>
    <property type="match status" value="1"/>
</dbReference>
<evidence type="ECO:0000256" key="4">
    <source>
        <dbReference type="ARBA" id="ARBA00022448"/>
    </source>
</evidence>
<dbReference type="GO" id="GO:0045271">
    <property type="term" value="C:respiratory chain complex I"/>
    <property type="evidence" value="ECO:0007669"/>
    <property type="project" value="UniProtKB-UniRule"/>
</dbReference>
<evidence type="ECO:0000256" key="7">
    <source>
        <dbReference type="ARBA" id="ARBA00022792"/>
    </source>
</evidence>
<keyword evidence="16" id="KW-1185">Reference proteome</keyword>
<name>A0A9P0ABS4_BEMTA</name>
<evidence type="ECO:0000256" key="2">
    <source>
        <dbReference type="ARBA" id="ARBA00007312"/>
    </source>
</evidence>
<sequence>MSSVVKKQDLPPVGGYPSINFKRVPAKQIFNPWLAILGTIAIWGVSRELYHKGYVEVMMEEVEQRSVLIALEPMLLAERDRAFLKQLRKNRDEENELMKNVPNWKTGHYYNQPLYITVPKDTLLNVPLYEYYAHAEKSHSFWRVFEFIKH</sequence>
<dbReference type="PANTHER" id="PTHR12966">
    <property type="entry name" value="NADH DEHYDROGENASE UBIQUINONE 1 ALPHA SUBCOMPLEX SUBUNIT 13"/>
    <property type="match status" value="1"/>
</dbReference>
<dbReference type="EMBL" id="OU963866">
    <property type="protein sequence ID" value="CAH0390962.1"/>
    <property type="molecule type" value="Genomic_DNA"/>
</dbReference>
<organism evidence="15 16">
    <name type="scientific">Bemisia tabaci</name>
    <name type="common">Sweetpotato whitefly</name>
    <name type="synonym">Aleurodes tabaci</name>
    <dbReference type="NCBI Taxonomy" id="7038"/>
    <lineage>
        <taxon>Eukaryota</taxon>
        <taxon>Metazoa</taxon>
        <taxon>Ecdysozoa</taxon>
        <taxon>Arthropoda</taxon>
        <taxon>Hexapoda</taxon>
        <taxon>Insecta</taxon>
        <taxon>Pterygota</taxon>
        <taxon>Neoptera</taxon>
        <taxon>Paraneoptera</taxon>
        <taxon>Hemiptera</taxon>
        <taxon>Sternorrhyncha</taxon>
        <taxon>Aleyrodoidea</taxon>
        <taxon>Aleyrodidae</taxon>
        <taxon>Aleyrodinae</taxon>
        <taxon>Bemisia</taxon>
    </lineage>
</organism>
<comment type="function">
    <text evidence="12">Accessory subunit of the mitochondrial membrane respiratory chain NADH dehydrogenase (Complex I), that is believed not to be involved in catalysis. Complex I functions in the transfer of electrons from NADH to the respiratory chain. The immediate electron acceptor for the enzyme is believed to be ubiquinone. Involved in the interferon/all-trans-retinoic acid (IFN/RA) induced cell death. This apoptotic activity is inhibited by interaction with viral IRF1. Prevents the transactivation of STAT3 target genes. May play a role in CARD15-mediated innate mucosal responses and serve to regulate intestinal epithelial cell responses to microbes.</text>
</comment>
<evidence type="ECO:0000256" key="14">
    <source>
        <dbReference type="RuleBase" id="RU368034"/>
    </source>
</evidence>
<proteinExistence type="inferred from homology"/>
<dbReference type="KEGG" id="btab:109032529"/>
<dbReference type="PANTHER" id="PTHR12966:SF0">
    <property type="entry name" value="NADH DEHYDROGENASE [UBIQUINONE] 1 ALPHA SUBCOMPLEX SUBUNIT 13"/>
    <property type="match status" value="1"/>
</dbReference>
<evidence type="ECO:0000313" key="16">
    <source>
        <dbReference type="Proteomes" id="UP001152759"/>
    </source>
</evidence>
<dbReference type="AlphaFoldDB" id="A0A9P0ABS4"/>
<evidence type="ECO:0000256" key="12">
    <source>
        <dbReference type="ARBA" id="ARBA00045908"/>
    </source>
</evidence>
<evidence type="ECO:0000256" key="11">
    <source>
        <dbReference type="ARBA" id="ARBA00023136"/>
    </source>
</evidence>
<evidence type="ECO:0000256" key="10">
    <source>
        <dbReference type="ARBA" id="ARBA00023128"/>
    </source>
</evidence>
<dbReference type="InterPro" id="IPR009346">
    <property type="entry name" value="GRIM-19"/>
</dbReference>